<evidence type="ECO:0000256" key="3">
    <source>
        <dbReference type="ARBA" id="ARBA00022801"/>
    </source>
</evidence>
<dbReference type="GO" id="GO:0005829">
    <property type="term" value="C:cytosol"/>
    <property type="evidence" value="ECO:0007669"/>
    <property type="project" value="TreeGrafter"/>
</dbReference>
<evidence type="ECO:0000256" key="7">
    <source>
        <dbReference type="PIRSR" id="PIRSR018001-3"/>
    </source>
</evidence>
<evidence type="ECO:0000313" key="10">
    <source>
        <dbReference type="EMBL" id="BBH39181.1"/>
    </source>
</evidence>
<keyword evidence="4 5" id="KW-0862">Zinc</keyword>
<dbReference type="EMBL" id="AP019314">
    <property type="protein sequence ID" value="BBH39181.1"/>
    <property type="molecule type" value="Genomic_DNA"/>
</dbReference>
<dbReference type="Gene3D" id="3.40.630.10">
    <property type="entry name" value="Zn peptidases"/>
    <property type="match status" value="1"/>
</dbReference>
<feature type="domain" description="AstE/AspA barrel-sandwich hybrid" evidence="8">
    <location>
        <begin position="207"/>
        <end position="285"/>
    </location>
</feature>
<protein>
    <recommendedName>
        <fullName evidence="5">Probable aspartoacylase</fullName>
        <ecNumber evidence="5">3.5.1.15</ecNumber>
    </recommendedName>
</protein>
<comment type="similarity">
    <text evidence="1 5">Belongs to the AspA/AstE family. Aspartoacylase subfamily.</text>
</comment>
<evidence type="ECO:0000259" key="9">
    <source>
        <dbReference type="Pfam" id="PF24827"/>
    </source>
</evidence>
<name>A0A3G9JMQ1_MICVR</name>
<feature type="binding site" evidence="5">
    <location>
        <position position="165"/>
    </location>
    <ligand>
        <name>substrate</name>
    </ligand>
</feature>
<dbReference type="AlphaFoldDB" id="A0A3G9JMQ1"/>
<feature type="binding site" evidence="5 7">
    <location>
        <position position="19"/>
    </location>
    <ligand>
        <name>Zn(2+)</name>
        <dbReference type="ChEBI" id="CHEBI:29105"/>
    </ligand>
</feature>
<sequence>MTLESIRKVAIVGGTHGNELTGVALVKKFERFPELIRRESLEVLALLANPRAIAENRRYIDRDLNRCFAVHELSDPGLTGYEEKRAKEIKAILHPTHGSGVDFIIDLHSTTASMGMTIIPSNEDAFNLQLAAYLQQQDPSAQICLGDRQDSSRLRSLSRLGCTVEVGPVAQGVLDARIVERTEVIVHKILDYLDARNRGRSLAGSSSVTVYQTLKAIDFPRDPSGEIDAMVHERLKDYEPLNFGDPLFISFSGETFFYREQATVHPVFVNEAAYREKRIAMIFSERKKIVL</sequence>
<dbReference type="InterPro" id="IPR016708">
    <property type="entry name" value="Aspartoacylase"/>
</dbReference>
<dbReference type="HAMAP" id="MF_00704">
    <property type="entry name" value="Aspartoacylase"/>
    <property type="match status" value="1"/>
</dbReference>
<comment type="cofactor">
    <cofactor evidence="5 7">
        <name>Zn(2+)</name>
        <dbReference type="ChEBI" id="CHEBI:29105"/>
    </cofactor>
    <text evidence="5 7">Binds 1 zinc ion per subunit.</text>
</comment>
<feature type="binding site" evidence="5 7">
    <location>
        <position position="108"/>
    </location>
    <ligand>
        <name>Zn(2+)</name>
        <dbReference type="ChEBI" id="CHEBI:29105"/>
    </ligand>
</feature>
<proteinExistence type="inferred from homology"/>
<comment type="catalytic activity">
    <reaction evidence="5">
        <text>an N-acyl-L-aspartate + H2O = a carboxylate + L-aspartate</text>
        <dbReference type="Rhea" id="RHEA:10872"/>
        <dbReference type="ChEBI" id="CHEBI:15377"/>
        <dbReference type="ChEBI" id="CHEBI:29067"/>
        <dbReference type="ChEBI" id="CHEBI:29991"/>
        <dbReference type="ChEBI" id="CHEBI:58497"/>
        <dbReference type="EC" id="3.5.1.15"/>
    </reaction>
</comment>
<dbReference type="PANTHER" id="PTHR15162">
    <property type="entry name" value="ASPARTOACYLASE"/>
    <property type="match status" value="1"/>
</dbReference>
<dbReference type="SUPFAM" id="SSF53187">
    <property type="entry name" value="Zn-dependent exopeptidases"/>
    <property type="match status" value="1"/>
</dbReference>
<evidence type="ECO:0000256" key="5">
    <source>
        <dbReference type="HAMAP-Rule" id="MF_00704"/>
    </source>
</evidence>
<evidence type="ECO:0000256" key="6">
    <source>
        <dbReference type="PIRSR" id="PIRSR018001-1"/>
    </source>
</evidence>
<feature type="binding site" evidence="5">
    <location>
        <position position="274"/>
    </location>
    <ligand>
        <name>substrate</name>
    </ligand>
</feature>
<dbReference type="GO" id="GO:0019807">
    <property type="term" value="F:aspartoacylase activity"/>
    <property type="evidence" value="ECO:0007669"/>
    <property type="project" value="UniProtKB-UniRule"/>
</dbReference>
<dbReference type="EC" id="3.5.1.15" evidence="5"/>
<dbReference type="Proteomes" id="UP000278152">
    <property type="component" value="Chromosome"/>
</dbReference>
<dbReference type="PANTHER" id="PTHR15162:SF7">
    <property type="entry name" value="SUCCINYLGLUTAMATE DESUCCINYLASE"/>
    <property type="match status" value="1"/>
</dbReference>
<keyword evidence="2 5" id="KW-0479">Metal-binding</keyword>
<evidence type="ECO:0000313" key="11">
    <source>
        <dbReference type="Proteomes" id="UP000278152"/>
    </source>
</evidence>
<dbReference type="Pfam" id="PF04952">
    <property type="entry name" value="AstE_AspA_hybrid"/>
    <property type="match status" value="1"/>
</dbReference>
<evidence type="ECO:0000256" key="1">
    <source>
        <dbReference type="ARBA" id="ARBA00006173"/>
    </source>
</evidence>
<dbReference type="GO" id="GO:0016788">
    <property type="term" value="F:hydrolase activity, acting on ester bonds"/>
    <property type="evidence" value="ECO:0007669"/>
    <property type="project" value="InterPro"/>
</dbReference>
<dbReference type="Gene3D" id="2.20.25.160">
    <property type="match status" value="1"/>
</dbReference>
<dbReference type="CDD" id="cd06909">
    <property type="entry name" value="M14_ASPA"/>
    <property type="match status" value="1"/>
</dbReference>
<evidence type="ECO:0000259" key="8">
    <source>
        <dbReference type="Pfam" id="PF04952"/>
    </source>
</evidence>
<feature type="binding site" evidence="5 7">
    <location>
        <position position="16"/>
    </location>
    <ligand>
        <name>Zn(2+)</name>
        <dbReference type="ChEBI" id="CHEBI:29105"/>
    </ligand>
</feature>
<dbReference type="NCBIfam" id="NF002601">
    <property type="entry name" value="PRK02259.1"/>
    <property type="match status" value="1"/>
</dbReference>
<reference evidence="10 11" key="1">
    <citation type="submission" date="2018-11" db="EMBL/GenBank/DDBJ databases">
        <title>Complete genome sequence of Microcystis aeruginosa NIES-102.</title>
        <authorList>
            <person name="Yamaguchi H."/>
            <person name="Suzuki S."/>
            <person name="Kawachi M."/>
        </authorList>
    </citation>
    <scope>NUCLEOTIDE SEQUENCE [LARGE SCALE GENOMIC DNA]</scope>
    <source>
        <strain evidence="10 11">NIES-102</strain>
    </source>
</reference>
<dbReference type="GO" id="GO:0008270">
    <property type="term" value="F:zinc ion binding"/>
    <property type="evidence" value="ECO:0007669"/>
    <property type="project" value="UniProtKB-UniRule"/>
</dbReference>
<feature type="binding site" evidence="5">
    <location>
        <begin position="65"/>
        <end position="66"/>
    </location>
    <ligand>
        <name>substrate</name>
    </ligand>
</feature>
<dbReference type="PIRSF" id="PIRSF018001">
    <property type="entry name" value="Aspartoacylase"/>
    <property type="match status" value="1"/>
</dbReference>
<feature type="active site" description="Proton donor/acceptor" evidence="6">
    <location>
        <position position="165"/>
    </location>
</feature>
<dbReference type="InterPro" id="IPR050178">
    <property type="entry name" value="AspA/AstE_fam"/>
</dbReference>
<accession>A0A3G9JMQ1</accession>
<feature type="domain" description="Succinylglutamate desuccinylase/Aspartoacylase catalytic" evidence="9">
    <location>
        <begin position="6"/>
        <end position="193"/>
    </location>
</feature>
<feature type="binding site" evidence="5">
    <location>
        <position position="58"/>
    </location>
    <ligand>
        <name>substrate</name>
    </ligand>
</feature>
<dbReference type="Pfam" id="PF24827">
    <property type="entry name" value="AstE_AspA_cat"/>
    <property type="match status" value="1"/>
</dbReference>
<keyword evidence="3 5" id="KW-0378">Hydrolase</keyword>
<dbReference type="InterPro" id="IPR055438">
    <property type="entry name" value="AstE_AspA_cat"/>
</dbReference>
<gene>
    <name evidence="10" type="ORF">myaer102_17080</name>
</gene>
<dbReference type="InterPro" id="IPR007036">
    <property type="entry name" value="Aste_AspA_hybrid_dom"/>
</dbReference>
<organism evidence="10 11">
    <name type="scientific">Microcystis viridis NIES-102</name>
    <dbReference type="NCBI Taxonomy" id="213615"/>
    <lineage>
        <taxon>Bacteria</taxon>
        <taxon>Bacillati</taxon>
        <taxon>Cyanobacteriota</taxon>
        <taxon>Cyanophyceae</taxon>
        <taxon>Oscillatoriophycideae</taxon>
        <taxon>Chroococcales</taxon>
        <taxon>Microcystaceae</taxon>
        <taxon>Microcystis</taxon>
    </lineage>
</organism>
<dbReference type="KEGG" id="mvz:myaer102_17080"/>
<evidence type="ECO:0000256" key="2">
    <source>
        <dbReference type="ARBA" id="ARBA00022723"/>
    </source>
</evidence>
<dbReference type="RefSeq" id="WP_004162854.1">
    <property type="nucleotide sequence ID" value="NZ_AP019314.1"/>
</dbReference>
<evidence type="ECO:0000256" key="4">
    <source>
        <dbReference type="ARBA" id="ARBA00022833"/>
    </source>
</evidence>